<dbReference type="GO" id="GO:0008168">
    <property type="term" value="F:methyltransferase activity"/>
    <property type="evidence" value="ECO:0007669"/>
    <property type="project" value="UniProtKB-KW"/>
</dbReference>
<dbReference type="InterPro" id="IPR029063">
    <property type="entry name" value="SAM-dependent_MTases_sf"/>
</dbReference>
<dbReference type="EMBL" id="CP019980">
    <property type="protein sequence ID" value="AVK95641.1"/>
    <property type="molecule type" value="Genomic_DNA"/>
</dbReference>
<keyword evidence="3" id="KW-0680">Restriction system</keyword>
<dbReference type="AlphaFoldDB" id="A0A2S0JX31"/>
<organism evidence="4 6">
    <name type="scientific">Lysinibacillus sphaericus</name>
    <name type="common">Bacillus sphaericus</name>
    <dbReference type="NCBI Taxonomy" id="1421"/>
    <lineage>
        <taxon>Bacteria</taxon>
        <taxon>Bacillati</taxon>
        <taxon>Bacillota</taxon>
        <taxon>Bacilli</taxon>
        <taxon>Bacillales</taxon>
        <taxon>Bacillaceae</taxon>
        <taxon>Lysinibacillus</taxon>
    </lineage>
</organism>
<evidence type="ECO:0000313" key="7">
    <source>
        <dbReference type="Proteomes" id="UP000255295"/>
    </source>
</evidence>
<dbReference type="REBASE" id="383557">
    <property type="entry name" value="M.Lsp10338ORF3810P"/>
</dbReference>
<keyword evidence="1 5" id="KW-0489">Methyltransferase</keyword>
<reference evidence="5 7" key="2">
    <citation type="submission" date="2018-06" db="EMBL/GenBank/DDBJ databases">
        <authorList>
            <consortium name="Pathogen Informatics"/>
            <person name="Doyle S."/>
        </authorList>
    </citation>
    <scope>NUCLEOTIDE SEQUENCE [LARGE SCALE GENOMIC DNA]</scope>
    <source>
        <strain evidence="5 7">NCTC10338</strain>
    </source>
</reference>
<dbReference type="Pfam" id="PF00145">
    <property type="entry name" value="DNA_methylase"/>
    <property type="match status" value="1"/>
</dbReference>
<gene>
    <name evidence="4" type="ORF">LS41612_04820</name>
    <name evidence="5" type="ORF">NCTC10338_03810</name>
</gene>
<dbReference type="Gene3D" id="3.40.50.150">
    <property type="entry name" value="Vaccinia Virus protein VP39"/>
    <property type="match status" value="1"/>
</dbReference>
<dbReference type="Proteomes" id="UP000238825">
    <property type="component" value="Chromosome"/>
</dbReference>
<dbReference type="InterPro" id="IPR001525">
    <property type="entry name" value="C5_MeTfrase"/>
</dbReference>
<protein>
    <submittedName>
        <fullName evidence="5">DNA-cytosine methyltransferase</fullName>
    </submittedName>
</protein>
<dbReference type="EMBL" id="UFSZ01000001">
    <property type="protein sequence ID" value="SUV18633.1"/>
    <property type="molecule type" value="Genomic_DNA"/>
</dbReference>
<accession>A0A2S0JX31</accession>
<sequence length="62" mass="7109">MNENLNVVELFAGVGGFRLALEKADKDFFQTLWAPSKKAQDTYECYKSALLKVKQVMRILQL</sequence>
<keyword evidence="2" id="KW-0808">Transferase</keyword>
<dbReference type="GO" id="GO:0032259">
    <property type="term" value="P:methylation"/>
    <property type="evidence" value="ECO:0007669"/>
    <property type="project" value="UniProtKB-KW"/>
</dbReference>
<dbReference type="GO" id="GO:0009307">
    <property type="term" value="P:DNA restriction-modification system"/>
    <property type="evidence" value="ECO:0007669"/>
    <property type="project" value="UniProtKB-KW"/>
</dbReference>
<evidence type="ECO:0000313" key="4">
    <source>
        <dbReference type="EMBL" id="AVK95641.1"/>
    </source>
</evidence>
<dbReference type="SUPFAM" id="SSF53335">
    <property type="entry name" value="S-adenosyl-L-methionine-dependent methyltransferases"/>
    <property type="match status" value="1"/>
</dbReference>
<evidence type="ECO:0000313" key="6">
    <source>
        <dbReference type="Proteomes" id="UP000238825"/>
    </source>
</evidence>
<reference evidence="4 6" key="1">
    <citation type="submission" date="2017-03" db="EMBL/GenBank/DDBJ databases">
        <title>The whole genome sequencing and assembly of Lysinibacillus sphaericus DSM 28T strain.</title>
        <authorList>
            <person name="Lee Y.-J."/>
            <person name="Yi H."/>
            <person name="Bahn Y.-S."/>
            <person name="Kim J.F."/>
            <person name="Lee D.-W."/>
        </authorList>
    </citation>
    <scope>NUCLEOTIDE SEQUENCE [LARGE SCALE GENOMIC DNA]</scope>
    <source>
        <strain evidence="4 6">DSM 28</strain>
    </source>
</reference>
<evidence type="ECO:0000256" key="3">
    <source>
        <dbReference type="ARBA" id="ARBA00022747"/>
    </source>
</evidence>
<evidence type="ECO:0000256" key="2">
    <source>
        <dbReference type="ARBA" id="ARBA00022679"/>
    </source>
</evidence>
<proteinExistence type="predicted"/>
<name>A0A2S0JX31_LYSSH</name>
<dbReference type="Proteomes" id="UP000255295">
    <property type="component" value="Unassembled WGS sequence"/>
</dbReference>
<dbReference type="REBASE" id="238251">
    <property type="entry name" value="M.LspL28ORF4820P"/>
</dbReference>
<evidence type="ECO:0000313" key="5">
    <source>
        <dbReference type="EMBL" id="SUV18633.1"/>
    </source>
</evidence>
<evidence type="ECO:0000256" key="1">
    <source>
        <dbReference type="ARBA" id="ARBA00022603"/>
    </source>
</evidence>